<dbReference type="AlphaFoldDB" id="A0A7K1Y3W6"/>
<proteinExistence type="predicted"/>
<feature type="signal peptide" evidence="2">
    <location>
        <begin position="1"/>
        <end position="19"/>
    </location>
</feature>
<reference evidence="3 4" key="1">
    <citation type="submission" date="2019-11" db="EMBL/GenBank/DDBJ databases">
        <title>Pedobacter sp. HMF7056 Genome sequencing and assembly.</title>
        <authorList>
            <person name="Kang H."/>
            <person name="Kim H."/>
            <person name="Joh K."/>
        </authorList>
    </citation>
    <scope>NUCLEOTIDE SEQUENCE [LARGE SCALE GENOMIC DNA]</scope>
    <source>
        <strain evidence="3 4">HMF7056</strain>
    </source>
</reference>
<feature type="region of interest" description="Disordered" evidence="1">
    <location>
        <begin position="24"/>
        <end position="58"/>
    </location>
</feature>
<comment type="caution">
    <text evidence="3">The sequence shown here is derived from an EMBL/GenBank/DDBJ whole genome shotgun (WGS) entry which is preliminary data.</text>
</comment>
<keyword evidence="4" id="KW-1185">Reference proteome</keyword>
<evidence type="ECO:0000256" key="2">
    <source>
        <dbReference type="SAM" id="SignalP"/>
    </source>
</evidence>
<feature type="chain" id="PRO_5029536168" description="Acid-shock protein" evidence="2">
    <location>
        <begin position="20"/>
        <end position="58"/>
    </location>
</feature>
<name>A0A7K1Y3W6_9SPHI</name>
<feature type="compositionally biased region" description="Basic residues" evidence="1">
    <location>
        <begin position="44"/>
        <end position="58"/>
    </location>
</feature>
<gene>
    <name evidence="3" type="ORF">GS398_21945</name>
</gene>
<keyword evidence="2" id="KW-0732">Signal</keyword>
<accession>A0A7K1Y3W6</accession>
<evidence type="ECO:0000256" key="1">
    <source>
        <dbReference type="SAM" id="MobiDB-lite"/>
    </source>
</evidence>
<evidence type="ECO:0000313" key="4">
    <source>
        <dbReference type="Proteomes" id="UP000451233"/>
    </source>
</evidence>
<dbReference type="EMBL" id="WVHS01000007">
    <property type="protein sequence ID" value="MXV17974.1"/>
    <property type="molecule type" value="Genomic_DNA"/>
</dbReference>
<sequence>MKKAIVALALIGLSVGAFAQTKPAKSKAKAATETKTAKADTTVKHTKTVKKAHTKPKA</sequence>
<evidence type="ECO:0008006" key="5">
    <source>
        <dbReference type="Google" id="ProtNLM"/>
    </source>
</evidence>
<evidence type="ECO:0000313" key="3">
    <source>
        <dbReference type="EMBL" id="MXV17974.1"/>
    </source>
</evidence>
<organism evidence="3 4">
    <name type="scientific">Hufsiella ginkgonis</name>
    <dbReference type="NCBI Taxonomy" id="2695274"/>
    <lineage>
        <taxon>Bacteria</taxon>
        <taxon>Pseudomonadati</taxon>
        <taxon>Bacteroidota</taxon>
        <taxon>Sphingobacteriia</taxon>
        <taxon>Sphingobacteriales</taxon>
        <taxon>Sphingobacteriaceae</taxon>
        <taxon>Hufsiella</taxon>
    </lineage>
</organism>
<dbReference type="RefSeq" id="WP_160908979.1">
    <property type="nucleotide sequence ID" value="NZ_WVHS01000007.1"/>
</dbReference>
<dbReference type="Proteomes" id="UP000451233">
    <property type="component" value="Unassembled WGS sequence"/>
</dbReference>
<protein>
    <recommendedName>
        <fullName evidence="5">Acid-shock protein</fullName>
    </recommendedName>
</protein>
<feature type="compositionally biased region" description="Basic and acidic residues" evidence="1">
    <location>
        <begin position="30"/>
        <end position="43"/>
    </location>
</feature>